<gene>
    <name evidence="3" type="ORF">KV113_24440</name>
</gene>
<evidence type="ECO:0000313" key="4">
    <source>
        <dbReference type="Proteomes" id="UP001298593"/>
    </source>
</evidence>
<feature type="signal peptide" evidence="1">
    <location>
        <begin position="1"/>
        <end position="23"/>
    </location>
</feature>
<protein>
    <recommendedName>
        <fullName evidence="2">Peptidoglycan-binding protein ArfA BON-like domain-containing protein</fullName>
    </recommendedName>
</protein>
<name>A0ABU5Y3H1_9MYCO</name>
<organism evidence="3 4">
    <name type="scientific">[Mycobacterium] nativiensis</name>
    <dbReference type="NCBI Taxonomy" id="2855503"/>
    <lineage>
        <taxon>Bacteria</taxon>
        <taxon>Bacillati</taxon>
        <taxon>Actinomycetota</taxon>
        <taxon>Actinomycetes</taxon>
        <taxon>Mycobacteriales</taxon>
        <taxon>Mycobacteriaceae</taxon>
        <taxon>Mycolicibacter</taxon>
    </lineage>
</organism>
<dbReference type="PROSITE" id="PS51257">
    <property type="entry name" value="PROKAR_LIPOPROTEIN"/>
    <property type="match status" value="1"/>
</dbReference>
<evidence type="ECO:0000313" key="3">
    <source>
        <dbReference type="EMBL" id="MEB3034693.1"/>
    </source>
</evidence>
<dbReference type="Proteomes" id="UP001298593">
    <property type="component" value="Unassembled WGS sequence"/>
</dbReference>
<sequence>MRAGLIGAALVAVLLGAIGCSPAQEPVVPAAVAVAAEPLTVIRHGNQFMLTGDVPDPAARRALLDAVITSAEDVTVVDGLRLAPGATTPDLSAAAPVFEAAAVIGDFTLRAAGDTVTLGGTAARAAEAAAVADTAEQAWPRAHIVNELVTNTPGRE</sequence>
<proteinExistence type="predicted"/>
<dbReference type="Pfam" id="PF21923">
    <property type="entry name" value="BON_like"/>
    <property type="match status" value="1"/>
</dbReference>
<keyword evidence="4" id="KW-1185">Reference proteome</keyword>
<evidence type="ECO:0000256" key="1">
    <source>
        <dbReference type="SAM" id="SignalP"/>
    </source>
</evidence>
<dbReference type="InterPro" id="IPR054121">
    <property type="entry name" value="ArfA_BON-like"/>
</dbReference>
<keyword evidence="1" id="KW-0732">Signal</keyword>
<reference evidence="3 4" key="1">
    <citation type="submission" date="2023-12" db="EMBL/GenBank/DDBJ databases">
        <title>Description of new species of Mycobacterium terrae complex isolated from sewage at the Sao Paulo Zoological Park Foundation in Brazil.</title>
        <authorList>
            <person name="Romagnoli C.L."/>
            <person name="Conceicao E.C."/>
            <person name="Machado E."/>
            <person name="Barreto L.B.P.F."/>
            <person name="Sharma A."/>
            <person name="Silva N.M."/>
            <person name="Marques L.E."/>
            <person name="Juliana M.A."/>
            <person name="Lourenco M.C.S."/>
            <person name="Digiampietri L.A."/>
            <person name="Suffys P.N."/>
            <person name="Viana-Niero C."/>
        </authorList>
    </citation>
    <scope>NUCLEOTIDE SEQUENCE [LARGE SCALE GENOMIC DNA]</scope>
    <source>
        <strain evidence="3 4">MYC340</strain>
    </source>
</reference>
<dbReference type="RefSeq" id="WP_224975439.1">
    <property type="nucleotide sequence ID" value="NZ_JAYJJU010000038.1"/>
</dbReference>
<feature type="chain" id="PRO_5045214619" description="Peptidoglycan-binding protein ArfA BON-like domain-containing protein" evidence="1">
    <location>
        <begin position="24"/>
        <end position="156"/>
    </location>
</feature>
<feature type="domain" description="Peptidoglycan-binding protein ArfA BON-like" evidence="2">
    <location>
        <begin position="39"/>
        <end position="84"/>
    </location>
</feature>
<evidence type="ECO:0000259" key="2">
    <source>
        <dbReference type="Pfam" id="PF21923"/>
    </source>
</evidence>
<comment type="caution">
    <text evidence="3">The sequence shown here is derived from an EMBL/GenBank/DDBJ whole genome shotgun (WGS) entry which is preliminary data.</text>
</comment>
<dbReference type="Gene3D" id="3.40.1520.20">
    <property type="match status" value="1"/>
</dbReference>
<dbReference type="EMBL" id="JAYJJU010000038">
    <property type="protein sequence ID" value="MEB3034693.1"/>
    <property type="molecule type" value="Genomic_DNA"/>
</dbReference>
<accession>A0ABU5Y3H1</accession>